<dbReference type="PANTHER" id="PTHR37419">
    <property type="entry name" value="SERINE/THREONINE-PROTEIN KINASE TOXIN HIPA"/>
    <property type="match status" value="1"/>
</dbReference>
<keyword evidence="2" id="KW-0808">Transferase</keyword>
<comment type="caution">
    <text evidence="5">The sequence shown here is derived from an EMBL/GenBank/DDBJ whole genome shotgun (WGS) entry which is preliminary data.</text>
</comment>
<keyword evidence="6" id="KW-1185">Reference proteome</keyword>
<sequence>MPPPSILQLLDVVQRLQPVSAEALQQHFGVSQQTLSRWLKAAGDAACRMGRTRGALYARTRRVAGLGTQAPLHRVDEAGQLHREGALHFLSSGGTWQEAARGLGQRFEGLPPFAEEMSPQGYMGRGFRERHPDLALPPRTTDWNEDQVLIALARRGEDCTGDLILGEESLNRYLAMWVQEVRRDSYPQRARTFLADGSGSSAGGEQPKFAVYTEGRHVLVKFADASAGSAGQRWRDLLASEHLALESVRVAGLDAAKAHRFDLESHRFLEVERFDRIGLRGRRALLSLRAIDNEYVGSGGTWTDVALRLLAERRLSQEDVRRIRWLDTFGQLIGNTDRHLGNVSCFVQSPGRFQLAPIYDMLPMVFAPDGAHLVEREFKPAPPNANNLDVWADAARHALAYWDTLVASPDISEDFRQRCAACRNQLAELIARAPVS</sequence>
<reference evidence="5 6" key="1">
    <citation type="submission" date="2020-02" db="EMBL/GenBank/DDBJ databases">
        <authorList>
            <person name="Babadi Z.K."/>
            <person name="Risdian C."/>
            <person name="Ebrahimipour G.H."/>
            <person name="Wink J."/>
        </authorList>
    </citation>
    <scope>NUCLEOTIDE SEQUENCE [LARGE SCALE GENOMIC DNA]</scope>
    <source>
        <strain evidence="5 6">ZKHCc1 1396</strain>
    </source>
</reference>
<comment type="similarity">
    <text evidence="1">Belongs to the HipA Ser/Thr kinase family.</text>
</comment>
<evidence type="ECO:0000313" key="5">
    <source>
        <dbReference type="EMBL" id="MBE4752322.1"/>
    </source>
</evidence>
<dbReference type="NCBIfam" id="NF007297">
    <property type="entry name" value="PRK09775.1"/>
    <property type="match status" value="1"/>
</dbReference>
<keyword evidence="3" id="KW-0418">Kinase</keyword>
<name>A0ABR9PWL5_9BACT</name>
<dbReference type="InterPro" id="IPR012893">
    <property type="entry name" value="HipA-like_C"/>
</dbReference>
<organism evidence="5 6">
    <name type="scientific">Corallococcus soli</name>
    <dbReference type="NCBI Taxonomy" id="2710757"/>
    <lineage>
        <taxon>Bacteria</taxon>
        <taxon>Pseudomonadati</taxon>
        <taxon>Myxococcota</taxon>
        <taxon>Myxococcia</taxon>
        <taxon>Myxococcales</taxon>
        <taxon>Cystobacterineae</taxon>
        <taxon>Myxococcaceae</taxon>
        <taxon>Corallococcus</taxon>
    </lineage>
</organism>
<accession>A0ABR9PWL5</accession>
<dbReference type="Proteomes" id="UP001516472">
    <property type="component" value="Unassembled WGS sequence"/>
</dbReference>
<dbReference type="RefSeq" id="WP_193429501.1">
    <property type="nucleotide sequence ID" value="NZ_CBCSIP010000576.1"/>
</dbReference>
<gene>
    <name evidence="5" type="primary">yjjJ</name>
    <name evidence="5" type="ORF">G4177_29565</name>
</gene>
<evidence type="ECO:0000256" key="1">
    <source>
        <dbReference type="ARBA" id="ARBA00010164"/>
    </source>
</evidence>
<dbReference type="Gene3D" id="1.10.1070.20">
    <property type="match status" value="1"/>
</dbReference>
<evidence type="ECO:0000256" key="2">
    <source>
        <dbReference type="ARBA" id="ARBA00022679"/>
    </source>
</evidence>
<dbReference type="Pfam" id="PF07804">
    <property type="entry name" value="HipA_C"/>
    <property type="match status" value="1"/>
</dbReference>
<evidence type="ECO:0000259" key="4">
    <source>
        <dbReference type="Pfam" id="PF07804"/>
    </source>
</evidence>
<dbReference type="EMBL" id="JAAIYO010000011">
    <property type="protein sequence ID" value="MBE4752322.1"/>
    <property type="molecule type" value="Genomic_DNA"/>
</dbReference>
<dbReference type="PANTHER" id="PTHR37419:SF8">
    <property type="entry name" value="TOXIN YJJJ"/>
    <property type="match status" value="1"/>
</dbReference>
<dbReference type="InterPro" id="IPR052028">
    <property type="entry name" value="HipA_Ser/Thr_kinase"/>
</dbReference>
<proteinExistence type="inferred from homology"/>
<evidence type="ECO:0000313" key="6">
    <source>
        <dbReference type="Proteomes" id="UP001516472"/>
    </source>
</evidence>
<evidence type="ECO:0000256" key="3">
    <source>
        <dbReference type="ARBA" id="ARBA00022777"/>
    </source>
</evidence>
<protein>
    <submittedName>
        <fullName evidence="5">Type II toxin-antitoxin system HipA family toxin YjjJ</fullName>
    </submittedName>
</protein>
<feature type="domain" description="HipA-like C-terminal" evidence="4">
    <location>
        <begin position="200"/>
        <end position="371"/>
    </location>
</feature>